<evidence type="ECO:0000313" key="2">
    <source>
        <dbReference type="EMBL" id="MFC4721234.1"/>
    </source>
</evidence>
<keyword evidence="3" id="KW-1185">Reference proteome</keyword>
<name>A0ABV9N1T6_9FLAO</name>
<evidence type="ECO:0000256" key="1">
    <source>
        <dbReference type="SAM" id="SignalP"/>
    </source>
</evidence>
<proteinExistence type="predicted"/>
<protein>
    <submittedName>
        <fullName evidence="2">DUF4331 family protein</fullName>
    </submittedName>
</protein>
<dbReference type="InterPro" id="IPR025566">
    <property type="entry name" value="DUF4331"/>
</dbReference>
<dbReference type="RefSeq" id="WP_387960743.1">
    <property type="nucleotide sequence ID" value="NZ_JBHSGP010000005.1"/>
</dbReference>
<keyword evidence="1" id="KW-0732">Signal</keyword>
<organism evidence="2 3">
    <name type="scientific">Geojedonia litorea</name>
    <dbReference type="NCBI Taxonomy" id="1268269"/>
    <lineage>
        <taxon>Bacteria</taxon>
        <taxon>Pseudomonadati</taxon>
        <taxon>Bacteroidota</taxon>
        <taxon>Flavobacteriia</taxon>
        <taxon>Flavobacteriales</taxon>
        <taxon>Flavobacteriaceae</taxon>
        <taxon>Geojedonia</taxon>
    </lineage>
</organism>
<feature type="chain" id="PRO_5045927733" evidence="1">
    <location>
        <begin position="23"/>
        <end position="227"/>
    </location>
</feature>
<feature type="signal peptide" evidence="1">
    <location>
        <begin position="1"/>
        <end position="22"/>
    </location>
</feature>
<dbReference type="EMBL" id="JBHSGP010000005">
    <property type="protein sequence ID" value="MFC4721234.1"/>
    <property type="molecule type" value="Genomic_DNA"/>
</dbReference>
<accession>A0ABV9N1T6</accession>
<sequence length="227" mass="24294">MKNFKPILGISLLLVAGLCVIAADHIDAPAVTGGTSDITDFYAFQAENPDNVVFVANVQGLLSPANTGNASFDENLMIEFNIDTNGDAVEDLVIQAVPKNKKMFFFGPFKPEQTGLVSTVEPKNFGGSSNVKITPFGSEAIVYTSDLGMKFFAGPRDDPFFFDFGRFVQILTPGDDDGDGQEEGAFNDPGMDTFAGTNVLSVVVEVPKSMIGGSGSVNTWVETKRKQ</sequence>
<dbReference type="Pfam" id="PF14224">
    <property type="entry name" value="DUF4331"/>
    <property type="match status" value="1"/>
</dbReference>
<comment type="caution">
    <text evidence="2">The sequence shown here is derived from an EMBL/GenBank/DDBJ whole genome shotgun (WGS) entry which is preliminary data.</text>
</comment>
<gene>
    <name evidence="2" type="ORF">ACFO5O_02790</name>
</gene>
<evidence type="ECO:0000313" key="3">
    <source>
        <dbReference type="Proteomes" id="UP001595953"/>
    </source>
</evidence>
<dbReference type="Proteomes" id="UP001595953">
    <property type="component" value="Unassembled WGS sequence"/>
</dbReference>
<reference evidence="3" key="1">
    <citation type="journal article" date="2019" name="Int. J. Syst. Evol. Microbiol.">
        <title>The Global Catalogue of Microorganisms (GCM) 10K type strain sequencing project: providing services to taxonomists for standard genome sequencing and annotation.</title>
        <authorList>
            <consortium name="The Broad Institute Genomics Platform"/>
            <consortium name="The Broad Institute Genome Sequencing Center for Infectious Disease"/>
            <person name="Wu L."/>
            <person name="Ma J."/>
        </authorList>
    </citation>
    <scope>NUCLEOTIDE SEQUENCE [LARGE SCALE GENOMIC DNA]</scope>
    <source>
        <strain evidence="3">CCUG 63682</strain>
    </source>
</reference>